<dbReference type="SMART" id="SM00474">
    <property type="entry name" value="35EXOc"/>
    <property type="match status" value="1"/>
</dbReference>
<dbReference type="Gene3D" id="3.30.420.10">
    <property type="entry name" value="Ribonuclease H-like superfamily/Ribonuclease H"/>
    <property type="match status" value="1"/>
</dbReference>
<evidence type="ECO:0000256" key="4">
    <source>
        <dbReference type="ARBA" id="ARBA00022801"/>
    </source>
</evidence>
<dbReference type="Pfam" id="PF00570">
    <property type="entry name" value="HRDC"/>
    <property type="match status" value="1"/>
</dbReference>
<keyword evidence="3" id="KW-0540">Nuclease</keyword>
<dbReference type="InterPro" id="IPR036397">
    <property type="entry name" value="RNaseH_sf"/>
</dbReference>
<dbReference type="InterPro" id="IPR002121">
    <property type="entry name" value="HRDC_dom"/>
</dbReference>
<dbReference type="SUPFAM" id="SSF47819">
    <property type="entry name" value="HRDC-like"/>
    <property type="match status" value="1"/>
</dbReference>
<dbReference type="GO" id="GO:0071038">
    <property type="term" value="P:TRAMP-dependent tRNA surveillance pathway"/>
    <property type="evidence" value="ECO:0007669"/>
    <property type="project" value="TreeGrafter"/>
</dbReference>
<dbReference type="GO" id="GO:0071037">
    <property type="term" value="P:nuclear polyadenylation-dependent snRNA catabolic process"/>
    <property type="evidence" value="ECO:0007669"/>
    <property type="project" value="TreeGrafter"/>
</dbReference>
<feature type="region of interest" description="Disordered" evidence="9">
    <location>
        <begin position="647"/>
        <end position="820"/>
    </location>
</feature>
<evidence type="ECO:0000256" key="6">
    <source>
        <dbReference type="ARBA" id="ARBA00022839"/>
    </source>
</evidence>
<dbReference type="InterPro" id="IPR012588">
    <property type="entry name" value="Exosome-assoc_fac_Rrp6_N"/>
</dbReference>
<dbReference type="GO" id="GO:0071039">
    <property type="term" value="P:nuclear polyadenylation-dependent CUT catabolic process"/>
    <property type="evidence" value="ECO:0007669"/>
    <property type="project" value="TreeGrafter"/>
</dbReference>
<keyword evidence="2" id="KW-0698">rRNA processing</keyword>
<dbReference type="SUPFAM" id="SSF53098">
    <property type="entry name" value="Ribonuclease H-like"/>
    <property type="match status" value="1"/>
</dbReference>
<dbReference type="InterPro" id="IPR010997">
    <property type="entry name" value="HRDC-like_sf"/>
</dbReference>
<keyword evidence="5" id="KW-0271">Exosome</keyword>
<accession>A0AAN6EKQ2</accession>
<evidence type="ECO:0000256" key="8">
    <source>
        <dbReference type="ARBA" id="ARBA00043957"/>
    </source>
</evidence>
<evidence type="ECO:0000256" key="9">
    <source>
        <dbReference type="SAM" id="MobiDB-lite"/>
    </source>
</evidence>
<keyword evidence="7" id="KW-0539">Nucleus</keyword>
<gene>
    <name evidence="11" type="primary">RRP6</name>
    <name evidence="11" type="ORF">HRR80_008855</name>
</gene>
<evidence type="ECO:0000313" key="11">
    <source>
        <dbReference type="EMBL" id="KAJ8987112.1"/>
    </source>
</evidence>
<evidence type="ECO:0000256" key="5">
    <source>
        <dbReference type="ARBA" id="ARBA00022835"/>
    </source>
</evidence>
<dbReference type="GO" id="GO:0071044">
    <property type="term" value="P:histone mRNA catabolic process"/>
    <property type="evidence" value="ECO:0007669"/>
    <property type="project" value="TreeGrafter"/>
</dbReference>
<dbReference type="Pfam" id="PF08066">
    <property type="entry name" value="PMC2NT"/>
    <property type="match status" value="1"/>
</dbReference>
<keyword evidence="6" id="KW-0269">Exonuclease</keyword>
<sequence>MDLTSDFATFRDSVQTSVVNVTRTATQVSNQDLSFHRSSSEKLSRALERQNAHLLRLTSNLLKAAAKDTNLKAPGLKDQDDIDDNWRRIVDVVDDLLEKADSALDEYSGVIKRQSPGQDPEPPVKRLKTGKGPQSWSSEVTEKPQQFFERQVDNAETKPWKPLLKQKPHATVPLEESIGDEDTGYKHPYLHEIEQYAYPPSVYQTSPPIPFAPPEQSEPIFIDTEEGVRDMLEELKGASEIAIDLEHNDQRSYVGMVCLMQISTRDKDWIIDTLKPWRENLQILNEVFADTKILKVFHGSNMDIIWLQRDLGLYVVGLFDTYHACCALQFPGKGLKHLLHQFANFEAQKQYQTADWRVRPLPRELIDYARSDTHFLLNIYDNLRNMLIERSTPNDNLTDFVLTQSKKEALQTYERSVYDMESGRGPLGWLGLLLQRTVRFDNEQFGVFRAVHEWRDRKARELDEGLQYVLPNRVLWQIAETMPTSNFNFNAVFRGHLPKPVLDHLPEIIDAVKRGKFEGRAGPSVQEVLKHNEEVYGIAPRRIREKKEPATTIRGLGATLKELIASGDVGASSASLNYDGAGEVEAPVAARSLASLLWGQIRPQHAQLPAELGAVAGALQSVLPLLPAVMESQDEDVVLEQGSATNAAPALPAPTPSASAASAAPAQAQPRSKAREIFTLKDTANAKKRKADESEATEDLPKMPAASTANGSISEAPALQNPEYESKREAKKQKKAEKKAKKEAEKLAQENAAKAAQPFDYAGAESLLTSQTQQGAPADADGKAGKKRMNPFAKALDTSTGARRGKMGKELAGKSMTFTS</sequence>
<dbReference type="InterPro" id="IPR045092">
    <property type="entry name" value="Rrp6-like"/>
</dbReference>
<comment type="caution">
    <text evidence="11">The sequence shown here is derived from an EMBL/GenBank/DDBJ whole genome shotgun (WGS) entry which is preliminary data.</text>
</comment>
<dbReference type="GO" id="GO:0000176">
    <property type="term" value="C:nuclear exosome (RNase complex)"/>
    <property type="evidence" value="ECO:0007669"/>
    <property type="project" value="InterPro"/>
</dbReference>
<feature type="compositionally biased region" description="Basic residues" evidence="9">
    <location>
        <begin position="729"/>
        <end position="739"/>
    </location>
</feature>
<dbReference type="EMBL" id="JAJGCB010000028">
    <property type="protein sequence ID" value="KAJ8987112.1"/>
    <property type="molecule type" value="Genomic_DNA"/>
</dbReference>
<dbReference type="InterPro" id="IPR044876">
    <property type="entry name" value="HRDC_dom_sf"/>
</dbReference>
<feature type="region of interest" description="Disordered" evidence="9">
    <location>
        <begin position="109"/>
        <end position="143"/>
    </location>
</feature>
<dbReference type="GO" id="GO:0000166">
    <property type="term" value="F:nucleotide binding"/>
    <property type="evidence" value="ECO:0007669"/>
    <property type="project" value="InterPro"/>
</dbReference>
<dbReference type="GO" id="GO:0071036">
    <property type="term" value="P:nuclear polyadenylation-dependent snoRNA catabolic process"/>
    <property type="evidence" value="ECO:0007669"/>
    <property type="project" value="TreeGrafter"/>
</dbReference>
<dbReference type="PANTHER" id="PTHR12124">
    <property type="entry name" value="POLYMYOSITIS/SCLERODERMA AUTOANTIGEN-RELATED"/>
    <property type="match status" value="1"/>
</dbReference>
<dbReference type="InterPro" id="IPR002562">
    <property type="entry name" value="3'-5'_exonuclease_dom"/>
</dbReference>
<proteinExistence type="inferred from homology"/>
<evidence type="ECO:0000256" key="2">
    <source>
        <dbReference type="ARBA" id="ARBA00022552"/>
    </source>
</evidence>
<dbReference type="GO" id="GO:0071051">
    <property type="term" value="P:poly(A)-dependent snoRNA 3'-end processing"/>
    <property type="evidence" value="ECO:0007669"/>
    <property type="project" value="TreeGrafter"/>
</dbReference>
<dbReference type="GO" id="GO:0000467">
    <property type="term" value="P:exonucleolytic trimming to generate mature 3'-end of 5.8S rRNA from tricistronic rRNA transcript (SSU-rRNA, 5.8S rRNA, LSU-rRNA)"/>
    <property type="evidence" value="ECO:0007669"/>
    <property type="project" value="InterPro"/>
</dbReference>
<organism evidence="11 12">
    <name type="scientific">Exophiala dermatitidis</name>
    <name type="common">Black yeast-like fungus</name>
    <name type="synonym">Wangiella dermatitidis</name>
    <dbReference type="NCBI Taxonomy" id="5970"/>
    <lineage>
        <taxon>Eukaryota</taxon>
        <taxon>Fungi</taxon>
        <taxon>Dikarya</taxon>
        <taxon>Ascomycota</taxon>
        <taxon>Pezizomycotina</taxon>
        <taxon>Eurotiomycetes</taxon>
        <taxon>Chaetothyriomycetidae</taxon>
        <taxon>Chaetothyriales</taxon>
        <taxon>Herpotrichiellaceae</taxon>
        <taxon>Exophiala</taxon>
    </lineage>
</organism>
<dbReference type="AlphaFoldDB" id="A0AAN6EKQ2"/>
<dbReference type="FunFam" id="3.30.420.10:FF:000059">
    <property type="entry name" value="Exosome complex exonuclease Rrp6"/>
    <property type="match status" value="1"/>
</dbReference>
<dbReference type="GO" id="GO:0000175">
    <property type="term" value="F:3'-5'-RNA exonuclease activity"/>
    <property type="evidence" value="ECO:0007669"/>
    <property type="project" value="InterPro"/>
</dbReference>
<dbReference type="InterPro" id="IPR012337">
    <property type="entry name" value="RNaseH-like_sf"/>
</dbReference>
<keyword evidence="4" id="KW-0378">Hydrolase</keyword>
<feature type="domain" description="HRDC" evidence="10">
    <location>
        <begin position="441"/>
        <end position="522"/>
    </location>
</feature>
<feature type="compositionally biased region" description="Low complexity" evidence="9">
    <location>
        <begin position="647"/>
        <end position="670"/>
    </location>
</feature>
<evidence type="ECO:0000313" key="12">
    <source>
        <dbReference type="Proteomes" id="UP001161757"/>
    </source>
</evidence>
<dbReference type="Proteomes" id="UP001161757">
    <property type="component" value="Unassembled WGS sequence"/>
</dbReference>
<evidence type="ECO:0000256" key="7">
    <source>
        <dbReference type="ARBA" id="ARBA00023242"/>
    </source>
</evidence>
<dbReference type="Gene3D" id="1.10.150.80">
    <property type="entry name" value="HRDC domain"/>
    <property type="match status" value="1"/>
</dbReference>
<dbReference type="PANTHER" id="PTHR12124:SF47">
    <property type="entry name" value="EXOSOME COMPONENT 10"/>
    <property type="match status" value="1"/>
</dbReference>
<dbReference type="CDD" id="cd06147">
    <property type="entry name" value="Rrp6p_like_exo"/>
    <property type="match status" value="1"/>
</dbReference>
<dbReference type="InterPro" id="IPR049559">
    <property type="entry name" value="Rrp6p-like_exo"/>
</dbReference>
<comment type="similarity">
    <text evidence="8">Belongs to the exosome component 10/RRP6 family.</text>
</comment>
<dbReference type="GO" id="GO:0071035">
    <property type="term" value="P:nuclear polyadenylation-dependent rRNA catabolic process"/>
    <property type="evidence" value="ECO:0007669"/>
    <property type="project" value="TreeGrafter"/>
</dbReference>
<evidence type="ECO:0000256" key="3">
    <source>
        <dbReference type="ARBA" id="ARBA00022722"/>
    </source>
</evidence>
<reference evidence="11" key="1">
    <citation type="submission" date="2023-01" db="EMBL/GenBank/DDBJ databases">
        <title>Exophiala dermititidis isolated from Cystic Fibrosis Patient.</title>
        <authorList>
            <person name="Kurbessoian T."/>
            <person name="Crocker A."/>
            <person name="Murante D."/>
            <person name="Hogan D.A."/>
            <person name="Stajich J.E."/>
        </authorList>
    </citation>
    <scope>NUCLEOTIDE SEQUENCE</scope>
    <source>
        <strain evidence="11">Ex8</strain>
    </source>
</reference>
<name>A0AAN6EKQ2_EXODE</name>
<dbReference type="GO" id="GO:0003727">
    <property type="term" value="F:single-stranded RNA binding"/>
    <property type="evidence" value="ECO:0007669"/>
    <property type="project" value="TreeGrafter"/>
</dbReference>
<dbReference type="Pfam" id="PF01612">
    <property type="entry name" value="DNA_pol_A_exo1"/>
    <property type="match status" value="1"/>
</dbReference>
<comment type="subcellular location">
    <subcellularLocation>
        <location evidence="1">Nucleus</location>
    </subcellularLocation>
</comment>
<protein>
    <submittedName>
        <fullName evidence="11">Exosome nuclease subunit</fullName>
    </submittedName>
</protein>
<dbReference type="GO" id="GO:0071040">
    <property type="term" value="P:nuclear polyadenylation-dependent antisense transcript catabolic process"/>
    <property type="evidence" value="ECO:0007669"/>
    <property type="project" value="TreeGrafter"/>
</dbReference>
<dbReference type="GO" id="GO:0005730">
    <property type="term" value="C:nucleolus"/>
    <property type="evidence" value="ECO:0007669"/>
    <property type="project" value="TreeGrafter"/>
</dbReference>
<evidence type="ECO:0000259" key="10">
    <source>
        <dbReference type="PROSITE" id="PS50967"/>
    </source>
</evidence>
<evidence type="ECO:0000256" key="1">
    <source>
        <dbReference type="ARBA" id="ARBA00004123"/>
    </source>
</evidence>
<dbReference type="PROSITE" id="PS50967">
    <property type="entry name" value="HRDC"/>
    <property type="match status" value="1"/>
</dbReference>